<evidence type="ECO:0000313" key="2">
    <source>
        <dbReference type="EMBL" id="KAJ7302896.1"/>
    </source>
</evidence>
<organism evidence="2 3">
    <name type="scientific">Mycena albidolilacea</name>
    <dbReference type="NCBI Taxonomy" id="1033008"/>
    <lineage>
        <taxon>Eukaryota</taxon>
        <taxon>Fungi</taxon>
        <taxon>Dikarya</taxon>
        <taxon>Basidiomycota</taxon>
        <taxon>Agaricomycotina</taxon>
        <taxon>Agaricomycetes</taxon>
        <taxon>Agaricomycetidae</taxon>
        <taxon>Agaricales</taxon>
        <taxon>Marasmiineae</taxon>
        <taxon>Mycenaceae</taxon>
        <taxon>Mycena</taxon>
    </lineage>
</organism>
<gene>
    <name evidence="2" type="ORF">DFH08DRAFT_977458</name>
</gene>
<feature type="region of interest" description="Disordered" evidence="1">
    <location>
        <begin position="143"/>
        <end position="190"/>
    </location>
</feature>
<evidence type="ECO:0000313" key="3">
    <source>
        <dbReference type="Proteomes" id="UP001218218"/>
    </source>
</evidence>
<keyword evidence="3" id="KW-1185">Reference proteome</keyword>
<name>A0AAD6Z0I2_9AGAR</name>
<feature type="region of interest" description="Disordered" evidence="1">
    <location>
        <begin position="75"/>
        <end position="130"/>
    </location>
</feature>
<dbReference type="AlphaFoldDB" id="A0AAD6Z0I2"/>
<feature type="compositionally biased region" description="Pro residues" evidence="1">
    <location>
        <begin position="152"/>
        <end position="161"/>
    </location>
</feature>
<feature type="region of interest" description="Disordered" evidence="1">
    <location>
        <begin position="1"/>
        <end position="49"/>
    </location>
</feature>
<protein>
    <submittedName>
        <fullName evidence="2">Uncharacterized protein</fullName>
    </submittedName>
</protein>
<feature type="compositionally biased region" description="Low complexity" evidence="1">
    <location>
        <begin position="1"/>
        <end position="23"/>
    </location>
</feature>
<reference evidence="2" key="1">
    <citation type="submission" date="2023-03" db="EMBL/GenBank/DDBJ databases">
        <title>Massive genome expansion in bonnet fungi (Mycena s.s.) driven by repeated elements and novel gene families across ecological guilds.</title>
        <authorList>
            <consortium name="Lawrence Berkeley National Laboratory"/>
            <person name="Harder C.B."/>
            <person name="Miyauchi S."/>
            <person name="Viragh M."/>
            <person name="Kuo A."/>
            <person name="Thoen E."/>
            <person name="Andreopoulos B."/>
            <person name="Lu D."/>
            <person name="Skrede I."/>
            <person name="Drula E."/>
            <person name="Henrissat B."/>
            <person name="Morin E."/>
            <person name="Kohler A."/>
            <person name="Barry K."/>
            <person name="LaButti K."/>
            <person name="Morin E."/>
            <person name="Salamov A."/>
            <person name="Lipzen A."/>
            <person name="Mereny Z."/>
            <person name="Hegedus B."/>
            <person name="Baldrian P."/>
            <person name="Stursova M."/>
            <person name="Weitz H."/>
            <person name="Taylor A."/>
            <person name="Grigoriev I.V."/>
            <person name="Nagy L.G."/>
            <person name="Martin F."/>
            <person name="Kauserud H."/>
        </authorList>
    </citation>
    <scope>NUCLEOTIDE SEQUENCE</scope>
    <source>
        <strain evidence="2">CBHHK002</strain>
    </source>
</reference>
<dbReference type="Proteomes" id="UP001218218">
    <property type="component" value="Unassembled WGS sequence"/>
</dbReference>
<evidence type="ECO:0000256" key="1">
    <source>
        <dbReference type="SAM" id="MobiDB-lite"/>
    </source>
</evidence>
<accession>A0AAD6Z0I2</accession>
<dbReference type="EMBL" id="JARIHO010000110">
    <property type="protein sequence ID" value="KAJ7302896.1"/>
    <property type="molecule type" value="Genomic_DNA"/>
</dbReference>
<proteinExistence type="predicted"/>
<sequence>MAAPASEAVAPASSSGSSPWRSAMGNPKARSEASKSSAHPAPRRPVPTAHSSFLAPLAARVGLMTPTAASAAKGIVAPAPKGPPFGSVTPQMPSHMTEGRRRGHPPNLESKPGVGGIPSKRTSPRAAPDYGTSLLMNQYAALPGMSTSSSPVPSPRTPPSPQVSSTEPSEESDLGPFSTENVTEAGGIEDNESITATFQSRQPGEVRIFTGLGQSLEVFREPLPTLVAHYHEAYFPQDPTQEDVLVEFGTIGGELPNTDPAQTAALQDALIRYDKPHCLFEWEYLGSLIEEVVQLDAKYLPCFPFTDPAFSNQFFCLGLEPLSRIAYAVVAVQQILEALTIFLGKDPQTSFTLDPDYGLLGLLERSAHEAELRFTVTCLQRWLSNRNKHILSYFHSICRTLTDEDWSDIGSSADST</sequence>
<comment type="caution">
    <text evidence="2">The sequence shown here is derived from an EMBL/GenBank/DDBJ whole genome shotgun (WGS) entry which is preliminary data.</text>
</comment>